<dbReference type="AlphaFoldDB" id="A0A813TUG9"/>
<accession>A0A813TUG9</accession>
<evidence type="ECO:0000313" key="2">
    <source>
        <dbReference type="Proteomes" id="UP000663882"/>
    </source>
</evidence>
<dbReference type="SUPFAM" id="SSF53448">
    <property type="entry name" value="Nucleotide-diphospho-sugar transferases"/>
    <property type="match status" value="1"/>
</dbReference>
<dbReference type="OrthoDB" id="2151435at2759"/>
<organism evidence="1 2">
    <name type="scientific">Rotaria sordida</name>
    <dbReference type="NCBI Taxonomy" id="392033"/>
    <lineage>
        <taxon>Eukaryota</taxon>
        <taxon>Metazoa</taxon>
        <taxon>Spiralia</taxon>
        <taxon>Gnathifera</taxon>
        <taxon>Rotifera</taxon>
        <taxon>Eurotatoria</taxon>
        <taxon>Bdelloidea</taxon>
        <taxon>Philodinida</taxon>
        <taxon>Philodinidae</taxon>
        <taxon>Rotaria</taxon>
    </lineage>
</organism>
<sequence length="413" mass="48804">MGTQLSKKNSPQLSQLKYDLSRFAVITVLFNPIKYKSRYDLYHKFNKHMLRCGIKLFTIECIFDIDEQFGLPRQRFEITRANEPRHLQIKAPSVIWLKENLINIAVKHLPSSIEYIAWLDADIEFQSYDWPYLAIDQLRHYPIVQLFQLSFFLGPSGKKQILRRDYSFVYSITHGEPIDFRRSSECYFHPGYAWAMRRKTFDDIGGLLDFSILGSGDIHFAYALLNRIDETIPSEIHNDYRRLANVWGERVAQVAGNGTHVSYIPVNIWHHWHGSRRDRRYTERWALLERFQFSPLTDLEKNDRTGLIRLTDNYHYDQSNSAQRLKLLETNIINYFRLRDEDNMKNPIPTLNTDILSNEPTMPSNQFFRPIVEASIHSDASSIEDYYKSNDSTPRHYLSEYQSHSYNNDEIIL</sequence>
<dbReference type="Proteomes" id="UP000663882">
    <property type="component" value="Unassembled WGS sequence"/>
</dbReference>
<gene>
    <name evidence="1" type="ORF">RFH988_LOCUS4612</name>
</gene>
<protein>
    <submittedName>
        <fullName evidence="1">Uncharacterized protein</fullName>
    </submittedName>
</protein>
<evidence type="ECO:0000313" key="1">
    <source>
        <dbReference type="EMBL" id="CAF0814614.1"/>
    </source>
</evidence>
<name>A0A813TUG9_9BILA</name>
<reference evidence="1" key="1">
    <citation type="submission" date="2021-02" db="EMBL/GenBank/DDBJ databases">
        <authorList>
            <person name="Nowell W R."/>
        </authorList>
    </citation>
    <scope>NUCLEOTIDE SEQUENCE</scope>
</reference>
<proteinExistence type="predicted"/>
<dbReference type="EMBL" id="CAJNOO010000122">
    <property type="protein sequence ID" value="CAF0814614.1"/>
    <property type="molecule type" value="Genomic_DNA"/>
</dbReference>
<dbReference type="InterPro" id="IPR029044">
    <property type="entry name" value="Nucleotide-diphossugar_trans"/>
</dbReference>
<dbReference type="Gene3D" id="3.90.550.10">
    <property type="entry name" value="Spore Coat Polysaccharide Biosynthesis Protein SpsA, Chain A"/>
    <property type="match status" value="1"/>
</dbReference>
<comment type="caution">
    <text evidence="1">The sequence shown here is derived from an EMBL/GenBank/DDBJ whole genome shotgun (WGS) entry which is preliminary data.</text>
</comment>